<dbReference type="STRING" id="1805483.A0A177EG47"/>
<keyword evidence="1 5" id="KW-0489">Methyltransferase</keyword>
<sequence length="558" mass="61721">MERDTSTRAHEKTIAGEERFREYYSQIFTDYASLIDTLKQPLLCTFRVTPSLWSSILKKELETYTLVRQALWGDSIYEVSLSKKEISARGIKENARGHSPEELQKTHTFLKLHSSTSSITRQEGVSMIPVTALDLTENSVVLDMCASPGSKSSQVLEVLGKDGVLICNDVNNRRTAQLIKQTKRFGHPGLVVTCNDATMYPRCGITPDRVLCDVPCSGDGTLRKNSHILTNWSVQEGLNLFSVQCRILKRGADMLAPGGTLVYSTCSLNPVENELVVMSVLEGRADLEVVPFTIPGLTMREGLGSEHVLKTLARIDPGRKIKPPMPLESIQHTRRVAPQDQNTGGFFIAKLRKMKGAAQEKVQEQPLAETEGSFMRGTKNIHESCFYRLDSDKAAAIEEQWGKAHFALVTKTAAANTVYGLAPKAEEVLLKAPEALKVVFGGVRLFSLVGKGNAEDSSKERWRVSYEGLPHLSQSLHPSRVAKVSPQTLLSVLEGSQPLETLPRPKHGLGVLRAQIEGVPRDILVPTIDNKTEIEVLLEKDLKDALAEAIRIKNRTHQ</sequence>
<evidence type="ECO:0000256" key="5">
    <source>
        <dbReference type="PROSITE-ProRule" id="PRU01023"/>
    </source>
</evidence>
<dbReference type="GeneID" id="93648035"/>
<keyword evidence="3 5" id="KW-0949">S-adenosyl-L-methionine</keyword>
<feature type="domain" description="SAM-dependent MTase RsmB/NOP-type" evidence="6">
    <location>
        <begin position="42"/>
        <end position="354"/>
    </location>
</feature>
<feature type="binding site" evidence="5">
    <location>
        <position position="213"/>
    </location>
    <ligand>
        <name>S-adenosyl-L-methionine</name>
        <dbReference type="ChEBI" id="CHEBI:59789"/>
    </ligand>
</feature>
<dbReference type="InterPro" id="IPR029063">
    <property type="entry name" value="SAM-dependent_MTases_sf"/>
</dbReference>
<evidence type="ECO:0000256" key="4">
    <source>
        <dbReference type="ARBA" id="ARBA00022884"/>
    </source>
</evidence>
<feature type="active site" description="Nucleophile" evidence="5">
    <location>
        <position position="266"/>
    </location>
</feature>
<evidence type="ECO:0000313" key="8">
    <source>
        <dbReference type="Proteomes" id="UP000185944"/>
    </source>
</evidence>
<accession>A0A177EG47</accession>
<dbReference type="PROSITE" id="PS51686">
    <property type="entry name" value="SAM_MT_RSMB_NOP"/>
    <property type="match status" value="1"/>
</dbReference>
<evidence type="ECO:0000313" key="7">
    <source>
        <dbReference type="EMBL" id="OAG30102.1"/>
    </source>
</evidence>
<gene>
    <name evidence="7" type="ORF">NEDG_01685</name>
</gene>
<evidence type="ECO:0000259" key="6">
    <source>
        <dbReference type="PROSITE" id="PS51686"/>
    </source>
</evidence>
<comment type="similarity">
    <text evidence="5">Belongs to the class I-like SAM-binding methyltransferase superfamily. RsmB/NOP family.</text>
</comment>
<dbReference type="RefSeq" id="XP_067544577.1">
    <property type="nucleotide sequence ID" value="XM_067689103.1"/>
</dbReference>
<comment type="caution">
    <text evidence="5">Lacks conserved residue(s) required for the propagation of feature annotation.</text>
</comment>
<dbReference type="InterPro" id="IPR049560">
    <property type="entry name" value="MeTrfase_RsmB-F_NOP2_cat"/>
</dbReference>
<evidence type="ECO:0000256" key="2">
    <source>
        <dbReference type="ARBA" id="ARBA00022679"/>
    </source>
</evidence>
<evidence type="ECO:0000256" key="1">
    <source>
        <dbReference type="ARBA" id="ARBA00022603"/>
    </source>
</evidence>
<dbReference type="GO" id="GO:0001510">
    <property type="term" value="P:RNA methylation"/>
    <property type="evidence" value="ECO:0007669"/>
    <property type="project" value="InterPro"/>
</dbReference>
<dbReference type="VEuPathDB" id="MicrosporidiaDB:NEDG_01685"/>
<dbReference type="InterPro" id="IPR023267">
    <property type="entry name" value="RCMT"/>
</dbReference>
<dbReference type="InterPro" id="IPR001678">
    <property type="entry name" value="MeTrfase_RsmB-F_NOP2_dom"/>
</dbReference>
<keyword evidence="8" id="KW-1185">Reference proteome</keyword>
<dbReference type="Pfam" id="PF01189">
    <property type="entry name" value="Methyltr_RsmB-F"/>
    <property type="match status" value="1"/>
</dbReference>
<evidence type="ECO:0000256" key="3">
    <source>
        <dbReference type="ARBA" id="ARBA00022691"/>
    </source>
</evidence>
<dbReference type="OrthoDB" id="6093671at2759"/>
<reference evidence="7 8" key="1">
    <citation type="submission" date="2016-02" db="EMBL/GenBank/DDBJ databases">
        <title>Discovery of a natural microsporidian pathogen with a broad tissue tropism in Caenorhabditis elegans.</title>
        <authorList>
            <person name="Luallen R.J."/>
            <person name="Reinke A.W."/>
            <person name="Tong L."/>
            <person name="Botts M.R."/>
            <person name="Felix M.-A."/>
            <person name="Troemel E.R."/>
        </authorList>
    </citation>
    <scope>NUCLEOTIDE SEQUENCE [LARGE SCALE GENOMIC DNA]</scope>
    <source>
        <strain evidence="7 8">JUm2807</strain>
    </source>
</reference>
<organism evidence="7 8">
    <name type="scientific">Nematocida displodere</name>
    <dbReference type="NCBI Taxonomy" id="1805483"/>
    <lineage>
        <taxon>Eukaryota</taxon>
        <taxon>Fungi</taxon>
        <taxon>Fungi incertae sedis</taxon>
        <taxon>Microsporidia</taxon>
        <taxon>Nematocida</taxon>
    </lineage>
</organism>
<dbReference type="CDD" id="cd02440">
    <property type="entry name" value="AdoMet_MTases"/>
    <property type="match status" value="1"/>
</dbReference>
<name>A0A177EG47_9MICR</name>
<dbReference type="Gene3D" id="3.40.50.150">
    <property type="entry name" value="Vaccinia Virus protein VP39"/>
    <property type="match status" value="1"/>
</dbReference>
<dbReference type="GO" id="GO:0008173">
    <property type="term" value="F:RNA methyltransferase activity"/>
    <property type="evidence" value="ECO:0007669"/>
    <property type="project" value="InterPro"/>
</dbReference>
<dbReference type="PRINTS" id="PR02008">
    <property type="entry name" value="RCMTFAMILY"/>
</dbReference>
<proteinExistence type="inferred from homology"/>
<dbReference type="Proteomes" id="UP000185944">
    <property type="component" value="Unassembled WGS sequence"/>
</dbReference>
<feature type="binding site" evidence="5">
    <location>
        <position position="169"/>
    </location>
    <ligand>
        <name>S-adenosyl-L-methionine</name>
        <dbReference type="ChEBI" id="CHEBI:59789"/>
    </ligand>
</feature>
<dbReference type="EMBL" id="LTDL01000037">
    <property type="protein sequence ID" value="OAG30102.1"/>
    <property type="molecule type" value="Genomic_DNA"/>
</dbReference>
<keyword evidence="4 5" id="KW-0694">RNA-binding</keyword>
<keyword evidence="2 5" id="KW-0808">Transferase</keyword>
<dbReference type="SUPFAM" id="SSF53335">
    <property type="entry name" value="S-adenosyl-L-methionine-dependent methyltransferases"/>
    <property type="match status" value="1"/>
</dbReference>
<protein>
    <submittedName>
        <fullName evidence="7">tRNA (Cytosine34-C5)-methyltransferase</fullName>
    </submittedName>
</protein>
<dbReference type="GO" id="GO:0003723">
    <property type="term" value="F:RNA binding"/>
    <property type="evidence" value="ECO:0007669"/>
    <property type="project" value="UniProtKB-UniRule"/>
</dbReference>
<dbReference type="AlphaFoldDB" id="A0A177EG47"/>
<comment type="caution">
    <text evidence="7">The sequence shown here is derived from an EMBL/GenBank/DDBJ whole genome shotgun (WGS) entry which is preliminary data.</text>
</comment>
<feature type="binding site" evidence="5">
    <location>
        <position position="196"/>
    </location>
    <ligand>
        <name>S-adenosyl-L-methionine</name>
        <dbReference type="ChEBI" id="CHEBI:59789"/>
    </ligand>
</feature>
<dbReference type="PANTHER" id="PTHR22808">
    <property type="entry name" value="NCL1 YEAST -RELATED NOL1/NOP2/FMU SUN DOMAIN-CONTAINING"/>
    <property type="match status" value="1"/>
</dbReference>